<evidence type="ECO:0000256" key="4">
    <source>
        <dbReference type="ARBA" id="ARBA00023098"/>
    </source>
</evidence>
<dbReference type="InterPro" id="IPR042099">
    <property type="entry name" value="ANL_N_sf"/>
</dbReference>
<evidence type="ECO:0000256" key="2">
    <source>
        <dbReference type="ARBA" id="ARBA00022598"/>
    </source>
</evidence>
<organism evidence="7 8">
    <name type="scientific">Flaviflexus ciconiae</name>
    <dbReference type="NCBI Taxonomy" id="2496867"/>
    <lineage>
        <taxon>Bacteria</taxon>
        <taxon>Bacillati</taxon>
        <taxon>Actinomycetota</taxon>
        <taxon>Actinomycetes</taxon>
        <taxon>Actinomycetales</taxon>
        <taxon>Actinomycetaceae</taxon>
        <taxon>Flaviflexus</taxon>
    </lineage>
</organism>
<dbReference type="Proteomes" id="UP000280344">
    <property type="component" value="Chromosome"/>
</dbReference>
<dbReference type="Pfam" id="PF00501">
    <property type="entry name" value="AMP-binding"/>
    <property type="match status" value="1"/>
</dbReference>
<dbReference type="OrthoDB" id="9803968at2"/>
<accession>A0A3Q9G6S8</accession>
<dbReference type="GO" id="GO:0004467">
    <property type="term" value="F:long-chain fatty acid-CoA ligase activity"/>
    <property type="evidence" value="ECO:0007669"/>
    <property type="project" value="TreeGrafter"/>
</dbReference>
<reference evidence="7 8" key="1">
    <citation type="submission" date="2018-12" db="EMBL/GenBank/DDBJ databases">
        <title>Complete genome sequence of Flaviflexus sp. H23T48.</title>
        <authorList>
            <person name="Bae J.-W."/>
            <person name="Lee J.-Y."/>
        </authorList>
    </citation>
    <scope>NUCLEOTIDE SEQUENCE [LARGE SCALE GENOMIC DNA]</scope>
    <source>
        <strain evidence="7 8">H23T48</strain>
    </source>
</reference>
<dbReference type="PANTHER" id="PTHR43272:SF32">
    <property type="entry name" value="AMP-DEPENDENT SYNTHETASE_LIGASE DOMAIN-CONTAINING PROTEIN"/>
    <property type="match status" value="1"/>
</dbReference>
<evidence type="ECO:0000259" key="6">
    <source>
        <dbReference type="Pfam" id="PF00501"/>
    </source>
</evidence>
<keyword evidence="3" id="KW-0276">Fatty acid metabolism</keyword>
<protein>
    <recommendedName>
        <fullName evidence="5">Acyl-CoA synthetase</fullName>
    </recommendedName>
</protein>
<dbReference type="PANTHER" id="PTHR43272">
    <property type="entry name" value="LONG-CHAIN-FATTY-ACID--COA LIGASE"/>
    <property type="match status" value="1"/>
</dbReference>
<keyword evidence="4" id="KW-0443">Lipid metabolism</keyword>
<dbReference type="SUPFAM" id="SSF56801">
    <property type="entry name" value="Acetyl-CoA synthetase-like"/>
    <property type="match status" value="1"/>
</dbReference>
<sequence>MTQHDRQVSFTEGPVTVQEDQNLAQLLETLTEERPNRVVMETKTAIGAAWVPVTYRQFEDTVRALARGFIALGIEPGDRVGIMSPTRYEWSLLDFGLWYAGASGIPIYETSSRTQAEWILTDSGCKAVVVESAALRDTVAPLLDTIDGLENLYVIDEGAINQIIAAGEAIDEAEAERTIEDRIANTTADDIATVIYTSGTTGKPKGVRLTHRNILHVVRNGPADPDLNLIVSGEDARTLLFLPMAHIFARFVSLVAIESNAVLGHSPDTKNLVADMQSFKPTFVLAVPRVFEKVYNAADAKANASKVRGPIFRRFAKVAIAYSRAIETPEGPSAFLKAQHALGDKLVYSTLKELLGGELRHSISGGGPLGERLGHFFRGAGITIYEGYGLTETAAPTTVNRPGNIKVGTIGPAYPGCLVSVGEDGEILVKGDHVFVGYHNNEEATKEAFTGDGWFRTGDLGSMDDDGFITITGRKKEIIVTAGGKNVAPAILEDRLRGHPIVSQVVVVGDNRPFIGALITLDTDMLPGWLSNKGLEPMSVDEAAQNPQVLAALDRAVNRANEAVSRAESIRKFNVLTTDFTVDNDYLTPSLKVKRHKVLKDFASEIDWIYDSKR</sequence>
<feature type="domain" description="AMP-dependent synthetase/ligase" evidence="6">
    <location>
        <begin position="36"/>
        <end position="439"/>
    </location>
</feature>
<proteinExistence type="inferred from homology"/>
<dbReference type="AlphaFoldDB" id="A0A3Q9G6S8"/>
<keyword evidence="2 7" id="KW-0436">Ligase</keyword>
<evidence type="ECO:0000256" key="5">
    <source>
        <dbReference type="ARBA" id="ARBA00032875"/>
    </source>
</evidence>
<evidence type="ECO:0000313" key="7">
    <source>
        <dbReference type="EMBL" id="AZQ76992.1"/>
    </source>
</evidence>
<gene>
    <name evidence="7" type="ORF">EJ997_06215</name>
</gene>
<dbReference type="InterPro" id="IPR020845">
    <property type="entry name" value="AMP-binding_CS"/>
</dbReference>
<dbReference type="InterPro" id="IPR000873">
    <property type="entry name" value="AMP-dep_synth/lig_dom"/>
</dbReference>
<dbReference type="GO" id="GO:0016020">
    <property type="term" value="C:membrane"/>
    <property type="evidence" value="ECO:0007669"/>
    <property type="project" value="TreeGrafter"/>
</dbReference>
<keyword evidence="8" id="KW-1185">Reference proteome</keyword>
<dbReference type="RefSeq" id="WP_126703797.1">
    <property type="nucleotide sequence ID" value="NZ_CP034593.1"/>
</dbReference>
<dbReference type="Gene3D" id="3.40.50.12780">
    <property type="entry name" value="N-terminal domain of ligase-like"/>
    <property type="match status" value="1"/>
</dbReference>
<dbReference type="KEGG" id="flh:EJ997_06215"/>
<name>A0A3Q9G6S8_9ACTO</name>
<dbReference type="Pfam" id="PF23562">
    <property type="entry name" value="AMP-binding_C_3"/>
    <property type="match status" value="1"/>
</dbReference>
<dbReference type="PROSITE" id="PS00455">
    <property type="entry name" value="AMP_BINDING"/>
    <property type="match status" value="1"/>
</dbReference>
<dbReference type="CDD" id="cd05907">
    <property type="entry name" value="VL_LC_FACS_like"/>
    <property type="match status" value="1"/>
</dbReference>
<evidence type="ECO:0000256" key="3">
    <source>
        <dbReference type="ARBA" id="ARBA00022832"/>
    </source>
</evidence>
<comment type="similarity">
    <text evidence="1">Belongs to the ATP-dependent AMP-binding enzyme family.</text>
</comment>
<evidence type="ECO:0000256" key="1">
    <source>
        <dbReference type="ARBA" id="ARBA00006432"/>
    </source>
</evidence>
<dbReference type="EMBL" id="CP034593">
    <property type="protein sequence ID" value="AZQ76992.1"/>
    <property type="molecule type" value="Genomic_DNA"/>
</dbReference>
<evidence type="ECO:0000313" key="8">
    <source>
        <dbReference type="Proteomes" id="UP000280344"/>
    </source>
</evidence>